<reference evidence="1" key="2">
    <citation type="submission" date="2025-09" db="UniProtKB">
        <authorList>
            <consortium name="Ensembl"/>
        </authorList>
    </citation>
    <scope>IDENTIFICATION</scope>
</reference>
<accession>A0A8C8M0F7</accession>
<keyword evidence="2" id="KW-1185">Reference proteome</keyword>
<evidence type="ECO:0000313" key="2">
    <source>
        <dbReference type="Proteomes" id="UP000694402"/>
    </source>
</evidence>
<dbReference type="Ensembl" id="ENSOTST00005060963.2">
    <property type="protein sequence ID" value="ENSOTSP00005055977.1"/>
    <property type="gene ID" value="ENSOTSG00005027073.2"/>
</dbReference>
<dbReference type="AlphaFoldDB" id="A0A8C8M0F7"/>
<evidence type="ECO:0000313" key="1">
    <source>
        <dbReference type="Ensembl" id="ENSOTSP00005055977.1"/>
    </source>
</evidence>
<dbReference type="Proteomes" id="UP000694402">
    <property type="component" value="Unassembled WGS sequence"/>
</dbReference>
<reference evidence="1" key="1">
    <citation type="submission" date="2025-08" db="UniProtKB">
        <authorList>
            <consortium name="Ensembl"/>
        </authorList>
    </citation>
    <scope>IDENTIFICATION</scope>
</reference>
<proteinExistence type="predicted"/>
<sequence length="63" mass="7160">MTVPYGWAKRPMLDRIGQIQPDIPISMIYGSRSNCWDFKSSISQIIFTAIVHNVLYGKGTTKK</sequence>
<organism evidence="1 2">
    <name type="scientific">Oncorhynchus tshawytscha</name>
    <name type="common">Chinook salmon</name>
    <name type="synonym">Salmo tshawytscha</name>
    <dbReference type="NCBI Taxonomy" id="74940"/>
    <lineage>
        <taxon>Eukaryota</taxon>
        <taxon>Metazoa</taxon>
        <taxon>Chordata</taxon>
        <taxon>Craniata</taxon>
        <taxon>Vertebrata</taxon>
        <taxon>Euteleostomi</taxon>
        <taxon>Actinopterygii</taxon>
        <taxon>Neopterygii</taxon>
        <taxon>Teleostei</taxon>
        <taxon>Protacanthopterygii</taxon>
        <taxon>Salmoniformes</taxon>
        <taxon>Salmonidae</taxon>
        <taxon>Salmoninae</taxon>
        <taxon>Oncorhynchus</taxon>
    </lineage>
</organism>
<protein>
    <submittedName>
        <fullName evidence="1">Uncharacterized protein</fullName>
    </submittedName>
</protein>
<name>A0A8C8M0F7_ONCTS</name>